<keyword evidence="1" id="KW-0145">Chemotaxis</keyword>
<comment type="caution">
    <text evidence="2">The sequence shown here is derived from an EMBL/GenBank/DDBJ whole genome shotgun (WGS) entry which is preliminary data.</text>
</comment>
<accession>A0A4R2TJE6</accession>
<name>A0A4R2TJE6_9FIRM</name>
<dbReference type="SUPFAM" id="SSF103039">
    <property type="entry name" value="CheC-like"/>
    <property type="match status" value="1"/>
</dbReference>
<dbReference type="GO" id="GO:0006935">
    <property type="term" value="P:chemotaxis"/>
    <property type="evidence" value="ECO:0007669"/>
    <property type="project" value="UniProtKB-KW"/>
</dbReference>
<reference evidence="2 3" key="1">
    <citation type="submission" date="2019-03" db="EMBL/GenBank/DDBJ databases">
        <title>Genomic Encyclopedia of Type Strains, Phase IV (KMG-IV): sequencing the most valuable type-strain genomes for metagenomic binning, comparative biology and taxonomic classification.</title>
        <authorList>
            <person name="Goeker M."/>
        </authorList>
    </citation>
    <scope>NUCLEOTIDE SEQUENCE [LARGE SCALE GENOMIC DNA]</scope>
    <source>
        <strain evidence="2 3">DSM 100013</strain>
    </source>
</reference>
<sequence length="297" mass="33712">MLHQYFGNFLLNKGFIDAETLNKVLDKNRSTRVKLGILAMDNGFMNAEQVNKIHNIQKQTDKRFGEIAVELGYLSEADVEDLLKQQKIGTVQLSQSLLDLEIFTIEKLEEILNLYNEDVVKDNSLTHLDKGPTYELVSPLIKSQYDLSGIISLDIVCDFVTLFYRKLVRFVDSESFLNTEPNVTIPENIILAKQGITGDYTFNTYLGMDENTYIKFASAYSKINITQRDELADAAVSEYLNLTNGLFTLNMADENYIINLTPPTTLTDFSKVNINKNILVPFMTKFGQVFLIVQGLI</sequence>
<keyword evidence="3" id="KW-1185">Reference proteome</keyword>
<evidence type="ECO:0000313" key="3">
    <source>
        <dbReference type="Proteomes" id="UP000295504"/>
    </source>
</evidence>
<dbReference type="InterPro" id="IPR028976">
    <property type="entry name" value="CheC-like_sf"/>
</dbReference>
<proteinExistence type="predicted"/>
<dbReference type="AlphaFoldDB" id="A0A4R2TJE6"/>
<organism evidence="2 3">
    <name type="scientific">Serpentinicella alkaliphila</name>
    <dbReference type="NCBI Taxonomy" id="1734049"/>
    <lineage>
        <taxon>Bacteria</taxon>
        <taxon>Bacillati</taxon>
        <taxon>Bacillota</taxon>
        <taxon>Clostridia</taxon>
        <taxon>Peptostreptococcales</taxon>
        <taxon>Natronincolaceae</taxon>
        <taxon>Serpentinicella</taxon>
    </lineage>
</organism>
<dbReference type="EMBL" id="SLYC01000015">
    <property type="protein sequence ID" value="TCQ02507.1"/>
    <property type="molecule type" value="Genomic_DNA"/>
</dbReference>
<evidence type="ECO:0000313" key="2">
    <source>
        <dbReference type="EMBL" id="TCQ02507.1"/>
    </source>
</evidence>
<dbReference type="OrthoDB" id="5614404at2"/>
<dbReference type="Gene3D" id="3.40.1550.10">
    <property type="entry name" value="CheC-like"/>
    <property type="match status" value="1"/>
</dbReference>
<dbReference type="Proteomes" id="UP000295504">
    <property type="component" value="Unassembled WGS sequence"/>
</dbReference>
<dbReference type="RefSeq" id="WP_132848389.1">
    <property type="nucleotide sequence ID" value="NZ_CP058648.1"/>
</dbReference>
<dbReference type="SUPFAM" id="SSF160246">
    <property type="entry name" value="EspE N-terminal domain-like"/>
    <property type="match status" value="1"/>
</dbReference>
<dbReference type="InterPro" id="IPR037257">
    <property type="entry name" value="T2SS_E_N_sf"/>
</dbReference>
<gene>
    <name evidence="2" type="ORF">EDD79_101524</name>
</gene>
<evidence type="ECO:0000256" key="1">
    <source>
        <dbReference type="ARBA" id="ARBA00022500"/>
    </source>
</evidence>
<protein>
    <submittedName>
        <fullName evidence="2">CheY-specific phosphatase CheX</fullName>
    </submittedName>
</protein>